<evidence type="ECO:0000313" key="4">
    <source>
        <dbReference type="EMBL" id="KAF8402543.1"/>
    </source>
</evidence>
<dbReference type="PANTHER" id="PTHR43180">
    <property type="entry name" value="3-OXOACYL-(ACYL-CARRIER-PROTEIN) REDUCTASE (AFU_ORTHOLOGUE AFUA_6G11210)"/>
    <property type="match status" value="1"/>
</dbReference>
<evidence type="ECO:0000313" key="5">
    <source>
        <dbReference type="Proteomes" id="UP000655225"/>
    </source>
</evidence>
<proteinExistence type="inferred from homology"/>
<evidence type="ECO:0000256" key="2">
    <source>
        <dbReference type="ARBA" id="ARBA00023002"/>
    </source>
</evidence>
<evidence type="ECO:0000256" key="3">
    <source>
        <dbReference type="SAM" id="MobiDB-lite"/>
    </source>
</evidence>
<dbReference type="InterPro" id="IPR036291">
    <property type="entry name" value="NAD(P)-bd_dom_sf"/>
</dbReference>
<keyword evidence="5" id="KW-1185">Reference proteome</keyword>
<dbReference type="Pfam" id="PF13561">
    <property type="entry name" value="adh_short_C2"/>
    <property type="match status" value="1"/>
</dbReference>
<feature type="region of interest" description="Disordered" evidence="3">
    <location>
        <begin position="341"/>
        <end position="386"/>
    </location>
</feature>
<evidence type="ECO:0000256" key="1">
    <source>
        <dbReference type="ARBA" id="ARBA00006484"/>
    </source>
</evidence>
<comment type="caution">
    <text evidence="4">The sequence shown here is derived from an EMBL/GenBank/DDBJ whole genome shotgun (WGS) entry which is preliminary data.</text>
</comment>
<dbReference type="FunFam" id="3.40.50.720:FF:000084">
    <property type="entry name" value="Short-chain dehydrogenase reductase"/>
    <property type="match status" value="1"/>
</dbReference>
<accession>A0A835DFG4</accession>
<dbReference type="OrthoDB" id="294295at2759"/>
<keyword evidence="2" id="KW-0560">Oxidoreductase</keyword>
<name>A0A835DFG4_TETSI</name>
<dbReference type="Proteomes" id="UP000655225">
    <property type="component" value="Unassembled WGS sequence"/>
</dbReference>
<dbReference type="GO" id="GO:0016616">
    <property type="term" value="F:oxidoreductase activity, acting on the CH-OH group of donors, NAD or NADP as acceptor"/>
    <property type="evidence" value="ECO:0007669"/>
    <property type="project" value="InterPro"/>
</dbReference>
<dbReference type="InterPro" id="IPR045309">
    <property type="entry name" value="ABA2-like"/>
</dbReference>
<protein>
    <submittedName>
        <fullName evidence="4">Uncharacterized protein</fullName>
    </submittedName>
</protein>
<reference evidence="4 5" key="1">
    <citation type="submission" date="2020-04" db="EMBL/GenBank/DDBJ databases">
        <title>Plant Genome Project.</title>
        <authorList>
            <person name="Zhang R.-G."/>
        </authorList>
    </citation>
    <scope>NUCLEOTIDE SEQUENCE [LARGE SCALE GENOMIC DNA]</scope>
    <source>
        <strain evidence="4">YNK0</strain>
        <tissue evidence="4">Leaf</tissue>
    </source>
</reference>
<gene>
    <name evidence="4" type="ORF">HHK36_010628</name>
</gene>
<dbReference type="Gene3D" id="3.40.50.720">
    <property type="entry name" value="NAD(P)-binding Rossmann-like Domain"/>
    <property type="match status" value="1"/>
</dbReference>
<dbReference type="PRINTS" id="PR00080">
    <property type="entry name" value="SDRFAMILY"/>
</dbReference>
<organism evidence="4 5">
    <name type="scientific">Tetracentron sinense</name>
    <name type="common">Spur-leaf</name>
    <dbReference type="NCBI Taxonomy" id="13715"/>
    <lineage>
        <taxon>Eukaryota</taxon>
        <taxon>Viridiplantae</taxon>
        <taxon>Streptophyta</taxon>
        <taxon>Embryophyta</taxon>
        <taxon>Tracheophyta</taxon>
        <taxon>Spermatophyta</taxon>
        <taxon>Magnoliopsida</taxon>
        <taxon>Trochodendrales</taxon>
        <taxon>Trochodendraceae</taxon>
        <taxon>Tetracentron</taxon>
    </lineage>
</organism>
<dbReference type="CDD" id="cd05326">
    <property type="entry name" value="secoisolariciresinol-DH_like_SDR_c"/>
    <property type="match status" value="1"/>
</dbReference>
<comment type="similarity">
    <text evidence="1">Belongs to the short-chain dehydrogenases/reductases (SDR) family.</text>
</comment>
<sequence length="386" mass="42175">MMPAEKTLQEIHVLDRENTSPSRKRLEGKVAIVTGGARGIGEATVRLFARHGAKVVIADVEDAKGIMVANSLAPCVTFVHCDVCLEEDIKSLIDSTISKYDRLDILFNNAGLLGDQSKHKSIIDFDTEEFDCIMRVNVRGTALGMKHAARVMVPRRTGCIISTASVAGVMGGLGPHVYTASKHAIVGLTKNTACELGRYGIRVNCISPFGVATSMLVNAWRRSEDVDECMDLGTPCEEEVEKMEEFVRGQANLKGMTLRAKDIAEAALYLASDESKYVSGHNLVVDGGVTSSRNCVGLIFGMLHVAMLWFLKTLDGKNPEESTYPFDEEIEMECFRLFSKSKDGSKPGDPPFLDTNEECSSPDEWLTMPTTENQGVEDNPKENGAL</sequence>
<dbReference type="PRINTS" id="PR00081">
    <property type="entry name" value="GDHRDH"/>
</dbReference>
<dbReference type="InterPro" id="IPR002347">
    <property type="entry name" value="SDR_fam"/>
</dbReference>
<dbReference type="EMBL" id="JABCRI010000007">
    <property type="protein sequence ID" value="KAF8402543.1"/>
    <property type="molecule type" value="Genomic_DNA"/>
</dbReference>
<dbReference type="PANTHER" id="PTHR43180:SF95">
    <property type="entry name" value="OS07G0691600 PROTEIN"/>
    <property type="match status" value="1"/>
</dbReference>
<dbReference type="OMA" id="AINYWEE"/>
<dbReference type="SUPFAM" id="SSF51735">
    <property type="entry name" value="NAD(P)-binding Rossmann-fold domains"/>
    <property type="match status" value="1"/>
</dbReference>
<dbReference type="AlphaFoldDB" id="A0A835DFG4"/>